<dbReference type="InterPro" id="IPR010982">
    <property type="entry name" value="Lambda_DNA-bd_dom_sf"/>
</dbReference>
<comment type="caution">
    <text evidence="2">The sequence shown here is derived from an EMBL/GenBank/DDBJ whole genome shotgun (WGS) entry which is preliminary data.</text>
</comment>
<feature type="domain" description="HTH cro/C1-type" evidence="1">
    <location>
        <begin position="1"/>
        <end position="46"/>
    </location>
</feature>
<organism evidence="2 3">
    <name type="scientific">Brevundimonas vesicularis</name>
    <name type="common">Pseudomonas vesicularis</name>
    <dbReference type="NCBI Taxonomy" id="41276"/>
    <lineage>
        <taxon>Bacteria</taxon>
        <taxon>Pseudomonadati</taxon>
        <taxon>Pseudomonadota</taxon>
        <taxon>Alphaproteobacteria</taxon>
        <taxon>Caulobacterales</taxon>
        <taxon>Caulobacteraceae</taxon>
        <taxon>Brevundimonas</taxon>
    </lineage>
</organism>
<dbReference type="PROSITE" id="PS50943">
    <property type="entry name" value="HTH_CROC1"/>
    <property type="match status" value="1"/>
</dbReference>
<protein>
    <submittedName>
        <fullName evidence="2">Helix-turn-helix domain-containing protein</fullName>
    </submittedName>
</protein>
<gene>
    <name evidence="2" type="ORF">NJD11_06505</name>
</gene>
<dbReference type="CDD" id="cd00093">
    <property type="entry name" value="HTH_XRE"/>
    <property type="match status" value="1"/>
</dbReference>
<dbReference type="EMBL" id="JAMYEC010000003">
    <property type="protein sequence ID" value="MDX2334588.1"/>
    <property type="molecule type" value="Genomic_DNA"/>
</dbReference>
<sequence length="87" mass="9444">MTLDELAAAVGSTKATVQQLEVGRMTLSHKWLLKFAPVLGTTPGMLLDHDPNDLPTSVLETWAAIPEESQPQALRVLESFKRTGTEG</sequence>
<dbReference type="Proteomes" id="UP001272940">
    <property type="component" value="Unassembled WGS sequence"/>
</dbReference>
<dbReference type="Gene3D" id="1.10.260.40">
    <property type="entry name" value="lambda repressor-like DNA-binding domains"/>
    <property type="match status" value="1"/>
</dbReference>
<reference evidence="2 3" key="1">
    <citation type="journal article" date="2023" name="FEMS Microbes">
        <title>Whole genomes of deep-sea sponge-associated bacteria exhibit high novel natural product potential.</title>
        <authorList>
            <person name="Hesketh-Best P.J."/>
            <person name="January G.G."/>
            <person name="Koch M.J."/>
            <person name="Warburton P.J."/>
            <person name="Howell K.L."/>
            <person name="Upton M."/>
        </authorList>
    </citation>
    <scope>NUCLEOTIDE SEQUENCE [LARGE SCALE GENOMIC DNA]</scope>
    <source>
        <strain evidence="2 3">PC206-O</strain>
    </source>
</reference>
<evidence type="ECO:0000313" key="2">
    <source>
        <dbReference type="EMBL" id="MDX2334588.1"/>
    </source>
</evidence>
<accession>A0ABU4KNJ9</accession>
<dbReference type="SUPFAM" id="SSF47413">
    <property type="entry name" value="lambda repressor-like DNA-binding domains"/>
    <property type="match status" value="1"/>
</dbReference>
<evidence type="ECO:0000313" key="3">
    <source>
        <dbReference type="Proteomes" id="UP001272940"/>
    </source>
</evidence>
<evidence type="ECO:0000259" key="1">
    <source>
        <dbReference type="PROSITE" id="PS50943"/>
    </source>
</evidence>
<proteinExistence type="predicted"/>
<name>A0ABU4KNJ9_BREVE</name>
<keyword evidence="3" id="KW-1185">Reference proteome</keyword>
<dbReference type="InterPro" id="IPR001387">
    <property type="entry name" value="Cro/C1-type_HTH"/>
</dbReference>